<evidence type="ECO:0000256" key="8">
    <source>
        <dbReference type="ARBA" id="ARBA00022777"/>
    </source>
</evidence>
<feature type="domain" description="Histidine kinase" evidence="12">
    <location>
        <begin position="213"/>
        <end position="429"/>
    </location>
</feature>
<dbReference type="SUPFAM" id="SSF47384">
    <property type="entry name" value="Homodimeric domain of signal transducing histidine kinase"/>
    <property type="match status" value="1"/>
</dbReference>
<dbReference type="EMBL" id="JAULRT010000062">
    <property type="protein sequence ID" value="MDO3384142.1"/>
    <property type="molecule type" value="Genomic_DNA"/>
</dbReference>
<evidence type="ECO:0000256" key="5">
    <source>
        <dbReference type="ARBA" id="ARBA00022553"/>
    </source>
</evidence>
<dbReference type="InterPro" id="IPR004358">
    <property type="entry name" value="Sig_transdc_His_kin-like_C"/>
</dbReference>
<dbReference type="InterPro" id="IPR003661">
    <property type="entry name" value="HisK_dim/P_dom"/>
</dbReference>
<dbReference type="GO" id="GO:0005524">
    <property type="term" value="F:ATP binding"/>
    <property type="evidence" value="ECO:0007669"/>
    <property type="project" value="UniProtKB-KW"/>
</dbReference>
<keyword evidence="4" id="KW-1003">Cell membrane</keyword>
<evidence type="ECO:0000256" key="7">
    <source>
        <dbReference type="ARBA" id="ARBA00022741"/>
    </source>
</evidence>
<evidence type="ECO:0000256" key="10">
    <source>
        <dbReference type="SAM" id="MobiDB-lite"/>
    </source>
</evidence>
<comment type="caution">
    <text evidence="14">The sequence shown here is derived from an EMBL/GenBank/DDBJ whole genome shotgun (WGS) entry which is preliminary data.</text>
</comment>
<feature type="transmembrane region" description="Helical" evidence="11">
    <location>
        <begin position="7"/>
        <end position="24"/>
    </location>
</feature>
<accession>A0ABT8TJ77</accession>
<evidence type="ECO:0000256" key="11">
    <source>
        <dbReference type="SAM" id="Phobius"/>
    </source>
</evidence>
<keyword evidence="11" id="KW-0472">Membrane</keyword>
<dbReference type="InterPro" id="IPR036097">
    <property type="entry name" value="HisK_dim/P_sf"/>
</dbReference>
<dbReference type="Gene3D" id="1.10.287.130">
    <property type="match status" value="1"/>
</dbReference>
<dbReference type="SMART" id="SM00388">
    <property type="entry name" value="HisKA"/>
    <property type="match status" value="1"/>
</dbReference>
<dbReference type="EC" id="2.7.13.3" evidence="3"/>
<keyword evidence="11" id="KW-1133">Transmembrane helix</keyword>
<evidence type="ECO:0000256" key="4">
    <source>
        <dbReference type="ARBA" id="ARBA00022475"/>
    </source>
</evidence>
<gene>
    <name evidence="14" type="ORF">QWI16_18330</name>
</gene>
<dbReference type="PRINTS" id="PR00344">
    <property type="entry name" value="BCTRLSENSOR"/>
</dbReference>
<comment type="subcellular location">
    <subcellularLocation>
        <location evidence="2">Cell membrane</location>
        <topology evidence="2">Multi-pass membrane protein</topology>
    </subcellularLocation>
</comment>
<dbReference type="Gene3D" id="3.30.565.10">
    <property type="entry name" value="Histidine kinase-like ATPase, C-terminal domain"/>
    <property type="match status" value="1"/>
</dbReference>
<dbReference type="Pfam" id="PF02518">
    <property type="entry name" value="HATPase_c"/>
    <property type="match status" value="1"/>
</dbReference>
<feature type="domain" description="HAMP" evidence="13">
    <location>
        <begin position="152"/>
        <end position="205"/>
    </location>
</feature>
<dbReference type="SUPFAM" id="SSF55874">
    <property type="entry name" value="ATPase domain of HSP90 chaperone/DNA topoisomerase II/histidine kinase"/>
    <property type="match status" value="1"/>
</dbReference>
<sequence>MLKRAFFTLYLVVVLAILVAGWGLDRLYQSAQEAEAADPLNRAFFALLAQNAESLSEAAYAERLRQQLAVLGLNGSVYRVEDFADSSLSEQLLAGEPVMLNVGEGREVYDRLEGSNLVLRIQLPPADQSHWYDVYLAVFYLILAVVIYLWVWPLVRDLRSLEQQARRFGRSGATGNRVSLSVRSPVYILSAEFNRMQQRIDELLASYREMTYAVSHELRTPLARMKFALELAQTSRDPQAVARQLDSVRSDVADMDSLINQLLSYAGFEAQTQHLSLQAGSPGALAAMVSDMASRLQERRPDLQFDINDQLAEVAVACEWNLFERVLQNLLGNAARYADRTILVELIAEPGHYCVAVEDDGPGIDAADRERVFDSFIRLKQLPGKDTKGFGLGLAIVKRIMGWHGGKVAAVSPKRLGGARFECRWPIAGPSGDDASREASQARSSELRGEGGVGP</sequence>
<dbReference type="InterPro" id="IPR050980">
    <property type="entry name" value="2C_sensor_his_kinase"/>
</dbReference>
<keyword evidence="9 14" id="KW-0067">ATP-binding</keyword>
<proteinExistence type="predicted"/>
<evidence type="ECO:0000313" key="14">
    <source>
        <dbReference type="EMBL" id="MDO3384142.1"/>
    </source>
</evidence>
<dbReference type="Pfam" id="PF00512">
    <property type="entry name" value="HisKA"/>
    <property type="match status" value="1"/>
</dbReference>
<dbReference type="RefSeq" id="WP_302715441.1">
    <property type="nucleotide sequence ID" value="NZ_JAULRT010000062.1"/>
</dbReference>
<feature type="transmembrane region" description="Helical" evidence="11">
    <location>
        <begin position="134"/>
        <end position="155"/>
    </location>
</feature>
<evidence type="ECO:0000313" key="15">
    <source>
        <dbReference type="Proteomes" id="UP001168380"/>
    </source>
</evidence>
<evidence type="ECO:0000256" key="9">
    <source>
        <dbReference type="ARBA" id="ARBA00022840"/>
    </source>
</evidence>
<dbReference type="PANTHER" id="PTHR44936">
    <property type="entry name" value="SENSOR PROTEIN CREC"/>
    <property type="match status" value="1"/>
</dbReference>
<keyword evidence="8" id="KW-0418">Kinase</keyword>
<dbReference type="InterPro" id="IPR036890">
    <property type="entry name" value="HATPase_C_sf"/>
</dbReference>
<reference evidence="14" key="1">
    <citation type="submission" date="2023-07" db="EMBL/GenBank/DDBJ databases">
        <title>Gilvimarinus algae sp. nov., isolated from the surface of Kelp.</title>
        <authorList>
            <person name="Sun Y.Y."/>
            <person name="Gong Y."/>
            <person name="Du Z.J."/>
        </authorList>
    </citation>
    <scope>NUCLEOTIDE SEQUENCE</scope>
    <source>
        <strain evidence="14">SDUM040014</strain>
    </source>
</reference>
<protein>
    <recommendedName>
        <fullName evidence="3">histidine kinase</fullName>
        <ecNumber evidence="3">2.7.13.3</ecNumber>
    </recommendedName>
</protein>
<evidence type="ECO:0000256" key="6">
    <source>
        <dbReference type="ARBA" id="ARBA00022679"/>
    </source>
</evidence>
<evidence type="ECO:0000256" key="2">
    <source>
        <dbReference type="ARBA" id="ARBA00004651"/>
    </source>
</evidence>
<keyword evidence="7" id="KW-0547">Nucleotide-binding</keyword>
<evidence type="ECO:0000256" key="1">
    <source>
        <dbReference type="ARBA" id="ARBA00000085"/>
    </source>
</evidence>
<feature type="region of interest" description="Disordered" evidence="10">
    <location>
        <begin position="428"/>
        <end position="455"/>
    </location>
</feature>
<organism evidence="14 15">
    <name type="scientific">Gilvimarinus algae</name>
    <dbReference type="NCBI Taxonomy" id="3058037"/>
    <lineage>
        <taxon>Bacteria</taxon>
        <taxon>Pseudomonadati</taxon>
        <taxon>Pseudomonadota</taxon>
        <taxon>Gammaproteobacteria</taxon>
        <taxon>Cellvibrionales</taxon>
        <taxon>Cellvibrionaceae</taxon>
        <taxon>Gilvimarinus</taxon>
    </lineage>
</organism>
<comment type="catalytic activity">
    <reaction evidence="1">
        <text>ATP + protein L-histidine = ADP + protein N-phospho-L-histidine.</text>
        <dbReference type="EC" id="2.7.13.3"/>
    </reaction>
</comment>
<keyword evidence="5" id="KW-0597">Phosphoprotein</keyword>
<dbReference type="SMART" id="SM00387">
    <property type="entry name" value="HATPase_c"/>
    <property type="match status" value="1"/>
</dbReference>
<dbReference type="PANTHER" id="PTHR44936:SF10">
    <property type="entry name" value="SENSOR PROTEIN RSTB"/>
    <property type="match status" value="1"/>
</dbReference>
<dbReference type="Proteomes" id="UP001168380">
    <property type="component" value="Unassembled WGS sequence"/>
</dbReference>
<evidence type="ECO:0000259" key="12">
    <source>
        <dbReference type="PROSITE" id="PS50109"/>
    </source>
</evidence>
<dbReference type="PROSITE" id="PS50885">
    <property type="entry name" value="HAMP"/>
    <property type="match status" value="1"/>
</dbReference>
<keyword evidence="6" id="KW-0808">Transferase</keyword>
<dbReference type="InterPro" id="IPR003660">
    <property type="entry name" value="HAMP_dom"/>
</dbReference>
<dbReference type="CDD" id="cd00082">
    <property type="entry name" value="HisKA"/>
    <property type="match status" value="1"/>
</dbReference>
<name>A0ABT8TJ77_9GAMM</name>
<dbReference type="InterPro" id="IPR005467">
    <property type="entry name" value="His_kinase_dom"/>
</dbReference>
<evidence type="ECO:0000256" key="3">
    <source>
        <dbReference type="ARBA" id="ARBA00012438"/>
    </source>
</evidence>
<keyword evidence="15" id="KW-1185">Reference proteome</keyword>
<dbReference type="PROSITE" id="PS50109">
    <property type="entry name" value="HIS_KIN"/>
    <property type="match status" value="1"/>
</dbReference>
<keyword evidence="11" id="KW-0812">Transmembrane</keyword>
<evidence type="ECO:0000259" key="13">
    <source>
        <dbReference type="PROSITE" id="PS50885"/>
    </source>
</evidence>
<dbReference type="InterPro" id="IPR003594">
    <property type="entry name" value="HATPase_dom"/>
</dbReference>